<reference evidence="13 14" key="1">
    <citation type="journal article" date="2019" name="Sci. Rep.">
        <title>Orb-weaving spider Araneus ventricosus genome elucidates the spidroin gene catalogue.</title>
        <authorList>
            <person name="Kono N."/>
            <person name="Nakamura H."/>
            <person name="Ohtoshi R."/>
            <person name="Moran D.A.P."/>
            <person name="Shinohara A."/>
            <person name="Yoshida Y."/>
            <person name="Fujiwara M."/>
            <person name="Mori M."/>
            <person name="Tomita M."/>
            <person name="Arakawa K."/>
        </authorList>
    </citation>
    <scope>NUCLEOTIDE SEQUENCE [LARGE SCALE GENOMIC DNA]</scope>
</reference>
<keyword evidence="5" id="KW-0378">Hydrolase</keyword>
<dbReference type="InterPro" id="IPR013078">
    <property type="entry name" value="His_Pase_superF_clade-1"/>
</dbReference>
<evidence type="ECO:0000256" key="5">
    <source>
        <dbReference type="ARBA" id="ARBA00022801"/>
    </source>
</evidence>
<dbReference type="AlphaFoldDB" id="A0A4Y2D050"/>
<comment type="subunit">
    <text evidence="7">Interacts with Pk92B/ASK1.</text>
</comment>
<dbReference type="PANTHER" id="PTHR20935">
    <property type="entry name" value="PHOSPHOGLYCERATE MUTASE-RELATED"/>
    <property type="match status" value="1"/>
</dbReference>
<evidence type="ECO:0000313" key="13">
    <source>
        <dbReference type="EMBL" id="GBM09354.1"/>
    </source>
</evidence>
<evidence type="ECO:0000256" key="8">
    <source>
        <dbReference type="ARBA" id="ARBA00039765"/>
    </source>
</evidence>
<dbReference type="OrthoDB" id="2118094at2759"/>
<gene>
    <name evidence="13" type="primary">pgam5_0</name>
    <name evidence="13" type="ORF">AVEN_184065_1</name>
</gene>
<keyword evidence="4" id="KW-0472">Membrane</keyword>
<comment type="function">
    <text evidence="6">Displays phosphatase activity for serine/threonine residues, and dephosphorylates and activates Pk92B kinase. Has apparently no phosphoglycerate mutase activity.</text>
</comment>
<dbReference type="InterPro" id="IPR051021">
    <property type="entry name" value="Mito_Ser/Thr_phosphatase"/>
</dbReference>
<dbReference type="Gene3D" id="3.40.50.1240">
    <property type="entry name" value="Phosphoglycerate mutase-like"/>
    <property type="match status" value="1"/>
</dbReference>
<dbReference type="InterPro" id="IPR029033">
    <property type="entry name" value="His_PPase_superfam"/>
</dbReference>
<comment type="catalytic activity">
    <reaction evidence="12">
        <text>O-phospho-L-threonyl-[protein] + H2O = L-threonyl-[protein] + phosphate</text>
        <dbReference type="Rhea" id="RHEA:47004"/>
        <dbReference type="Rhea" id="RHEA-COMP:11060"/>
        <dbReference type="Rhea" id="RHEA-COMP:11605"/>
        <dbReference type="ChEBI" id="CHEBI:15377"/>
        <dbReference type="ChEBI" id="CHEBI:30013"/>
        <dbReference type="ChEBI" id="CHEBI:43474"/>
        <dbReference type="ChEBI" id="CHEBI:61977"/>
        <dbReference type="EC" id="3.1.3.16"/>
    </reaction>
</comment>
<keyword evidence="4" id="KW-0496">Mitochondrion</keyword>
<evidence type="ECO:0000256" key="12">
    <source>
        <dbReference type="ARBA" id="ARBA00048336"/>
    </source>
</evidence>
<comment type="similarity">
    <text evidence="2">Belongs to the phosphoglycerate mutase family. BPG-dependent PGAM subfamily.</text>
</comment>
<keyword evidence="14" id="KW-1185">Reference proteome</keyword>
<dbReference type="Proteomes" id="UP000499080">
    <property type="component" value="Unassembled WGS sequence"/>
</dbReference>
<name>A0A4Y2D050_ARAVE</name>
<evidence type="ECO:0000256" key="4">
    <source>
        <dbReference type="ARBA" id="ARBA00022787"/>
    </source>
</evidence>
<keyword evidence="4" id="KW-1000">Mitochondrion outer membrane</keyword>
<dbReference type="SMART" id="SM00855">
    <property type="entry name" value="PGAM"/>
    <property type="match status" value="1"/>
</dbReference>
<evidence type="ECO:0000256" key="9">
    <source>
        <dbReference type="ARBA" id="ARBA00040722"/>
    </source>
</evidence>
<dbReference type="Pfam" id="PF00300">
    <property type="entry name" value="His_Phos_1"/>
    <property type="match status" value="1"/>
</dbReference>
<dbReference type="PANTHER" id="PTHR20935:SF0">
    <property type="entry name" value="SERINE_THREONINE-PROTEIN PHOSPHATASE PGAM5, MITOCHONDRIAL"/>
    <property type="match status" value="1"/>
</dbReference>
<proteinExistence type="inferred from homology"/>
<dbReference type="GO" id="GO:0090141">
    <property type="term" value="P:positive regulation of mitochondrial fission"/>
    <property type="evidence" value="ECO:0007669"/>
    <property type="project" value="TreeGrafter"/>
</dbReference>
<evidence type="ECO:0000313" key="14">
    <source>
        <dbReference type="Proteomes" id="UP000499080"/>
    </source>
</evidence>
<dbReference type="EC" id="3.1.3.16" evidence="3"/>
<comment type="caution">
    <text evidence="13">The sequence shown here is derived from an EMBL/GenBank/DDBJ whole genome shotgun (WGS) entry which is preliminary data.</text>
</comment>
<dbReference type="EMBL" id="BGPR01000269">
    <property type="protein sequence ID" value="GBM09354.1"/>
    <property type="molecule type" value="Genomic_DNA"/>
</dbReference>
<organism evidence="13 14">
    <name type="scientific">Araneus ventricosus</name>
    <name type="common">Orbweaver spider</name>
    <name type="synonym">Epeira ventricosa</name>
    <dbReference type="NCBI Taxonomy" id="182803"/>
    <lineage>
        <taxon>Eukaryota</taxon>
        <taxon>Metazoa</taxon>
        <taxon>Ecdysozoa</taxon>
        <taxon>Arthropoda</taxon>
        <taxon>Chelicerata</taxon>
        <taxon>Arachnida</taxon>
        <taxon>Araneae</taxon>
        <taxon>Araneomorphae</taxon>
        <taxon>Entelegynae</taxon>
        <taxon>Araneoidea</taxon>
        <taxon>Araneidae</taxon>
        <taxon>Araneus</taxon>
    </lineage>
</organism>
<sequence length="397" mass="45690">MLYLFWYFRRDYSSLVKASDENDQNKANEKKTSVMPTARRHIFLIRHGQYDTAAKNDSDRLLTALGKKQAELVGQRLKDLKFNYTKMIRSTMTRARETSDIIHKFFPDLPVENCDLLREGFPVQPEPPGKSWSVPDERYLKDGSRIEAAFRKHFHRADANQTADSYEIIVCHANVIRYFICSYCGWENKKSRFSSEPTKGDFRIILSAGGLLFEELEIDVVLTRKENKDPNSKHEEYEGLLKICMQHGSKKLGENNFNWSRNCTYEYEISTFLSPFAHNLAVYWTDDDFLVIQTRYLESPLIKESKVEELRKFRLIPIEVIDVLEPALNVPFLKQILKAIKKKSNDVCSYVSAATAVPEANDVLSLLTCIPLTEGKKIEIDFEELAAEAEAAGQSSQ</sequence>
<evidence type="ECO:0000256" key="11">
    <source>
        <dbReference type="ARBA" id="ARBA00047761"/>
    </source>
</evidence>
<evidence type="ECO:0000256" key="6">
    <source>
        <dbReference type="ARBA" id="ARBA00037234"/>
    </source>
</evidence>
<dbReference type="GO" id="GO:0004722">
    <property type="term" value="F:protein serine/threonine phosphatase activity"/>
    <property type="evidence" value="ECO:0007669"/>
    <property type="project" value="UniProtKB-EC"/>
</dbReference>
<protein>
    <recommendedName>
        <fullName evidence="8">Serine/threonine-protein phosphatase PGAM5, mitochondrial</fullName>
        <ecNumber evidence="3">3.1.3.16</ecNumber>
    </recommendedName>
    <alternativeName>
        <fullName evidence="10">Phosphoglycerate mutase family member 5 homolog</fullName>
    </alternativeName>
    <alternativeName>
        <fullName evidence="9">Serine/threonine-protein phosphatase Pgam5, mitochondrial</fullName>
    </alternativeName>
</protein>
<evidence type="ECO:0000256" key="7">
    <source>
        <dbReference type="ARBA" id="ARBA00038605"/>
    </source>
</evidence>
<dbReference type="SUPFAM" id="SSF53254">
    <property type="entry name" value="Phosphoglycerate mutase-like"/>
    <property type="match status" value="1"/>
</dbReference>
<comment type="catalytic activity">
    <reaction evidence="11">
        <text>O-phospho-L-seryl-[protein] + H2O = L-seryl-[protein] + phosphate</text>
        <dbReference type="Rhea" id="RHEA:20629"/>
        <dbReference type="Rhea" id="RHEA-COMP:9863"/>
        <dbReference type="Rhea" id="RHEA-COMP:11604"/>
        <dbReference type="ChEBI" id="CHEBI:15377"/>
        <dbReference type="ChEBI" id="CHEBI:29999"/>
        <dbReference type="ChEBI" id="CHEBI:43474"/>
        <dbReference type="ChEBI" id="CHEBI:83421"/>
        <dbReference type="EC" id="3.1.3.16"/>
    </reaction>
</comment>
<evidence type="ECO:0000256" key="10">
    <source>
        <dbReference type="ARBA" id="ARBA00042520"/>
    </source>
</evidence>
<evidence type="ECO:0000256" key="3">
    <source>
        <dbReference type="ARBA" id="ARBA00013081"/>
    </source>
</evidence>
<dbReference type="GO" id="GO:0005741">
    <property type="term" value="C:mitochondrial outer membrane"/>
    <property type="evidence" value="ECO:0007669"/>
    <property type="project" value="UniProtKB-SubCell"/>
</dbReference>
<evidence type="ECO:0000256" key="2">
    <source>
        <dbReference type="ARBA" id="ARBA00006717"/>
    </source>
</evidence>
<comment type="subcellular location">
    <subcellularLocation>
        <location evidence="1">Mitochondrion outer membrane</location>
    </subcellularLocation>
</comment>
<accession>A0A4Y2D050</accession>
<dbReference type="CDD" id="cd07067">
    <property type="entry name" value="HP_PGM_like"/>
    <property type="match status" value="1"/>
</dbReference>
<evidence type="ECO:0000256" key="1">
    <source>
        <dbReference type="ARBA" id="ARBA00004294"/>
    </source>
</evidence>